<protein>
    <submittedName>
        <fullName evidence="2">Uncharacterized protein</fullName>
    </submittedName>
</protein>
<gene>
    <name evidence="2" type="ORF">BX591_10790</name>
</gene>
<dbReference type="AlphaFoldDB" id="A0A329CEG3"/>
<comment type="caution">
    <text evidence="2">The sequence shown here is derived from an EMBL/GenBank/DDBJ whole genome shotgun (WGS) entry which is preliminary data.</text>
</comment>
<dbReference type="EMBL" id="QLTK01000007">
    <property type="protein sequence ID" value="RAS33173.1"/>
    <property type="molecule type" value="Genomic_DNA"/>
</dbReference>
<evidence type="ECO:0000313" key="2">
    <source>
        <dbReference type="EMBL" id="RAS33173.1"/>
    </source>
</evidence>
<evidence type="ECO:0000256" key="1">
    <source>
        <dbReference type="SAM" id="Coils"/>
    </source>
</evidence>
<reference evidence="2 3" key="1">
    <citation type="submission" date="2018-06" db="EMBL/GenBank/DDBJ databases">
        <title>Genomic Encyclopedia of Type Strains, Phase III (KMG-III): the genomes of soil and plant-associated and newly described type strains.</title>
        <authorList>
            <person name="Whitman W."/>
        </authorList>
    </citation>
    <scope>NUCLEOTIDE SEQUENCE [LARGE SCALE GENOMIC DNA]</scope>
    <source>
        <strain evidence="2 3">LMG 23644</strain>
    </source>
</reference>
<organism evidence="2 3">
    <name type="scientific">Paraburkholderia bryophila</name>
    <dbReference type="NCBI Taxonomy" id="420952"/>
    <lineage>
        <taxon>Bacteria</taxon>
        <taxon>Pseudomonadati</taxon>
        <taxon>Pseudomonadota</taxon>
        <taxon>Betaproteobacteria</taxon>
        <taxon>Burkholderiales</taxon>
        <taxon>Burkholderiaceae</taxon>
        <taxon>Paraburkholderia</taxon>
    </lineage>
</organism>
<feature type="coiled-coil region" evidence="1">
    <location>
        <begin position="47"/>
        <end position="74"/>
    </location>
</feature>
<accession>A0A329CEG3</accession>
<keyword evidence="1" id="KW-0175">Coiled coil</keyword>
<name>A0A329CEG3_9BURK</name>
<dbReference type="OrthoDB" id="9112934at2"/>
<evidence type="ECO:0000313" key="3">
    <source>
        <dbReference type="Proteomes" id="UP000248918"/>
    </source>
</evidence>
<proteinExistence type="predicted"/>
<dbReference type="RefSeq" id="WP_111932050.1">
    <property type="nucleotide sequence ID" value="NZ_CADFFP010000008.1"/>
</dbReference>
<dbReference type="Proteomes" id="UP000248918">
    <property type="component" value="Unassembled WGS sequence"/>
</dbReference>
<sequence>MNPIVERDIAHVGMVMRASIMSCAPQIALVDYWRRRVTSLMKEKHLAELQVCALQRLLSELAEIEKELNVMRADRLPKAPA</sequence>